<dbReference type="GO" id="GO:0019243">
    <property type="term" value="P:methylglyoxal catabolic process to D-lactate via S-lactoyl-glutathione"/>
    <property type="evidence" value="ECO:0007669"/>
    <property type="project" value="UniProtKB-UniRule"/>
</dbReference>
<comment type="cofactor">
    <cofactor evidence="7">
        <name>Zn(2+)</name>
        <dbReference type="ChEBI" id="CHEBI:29105"/>
    </cofactor>
    <text evidence="7">Binds 2 Zn(2+) ions per subunit.</text>
</comment>
<dbReference type="PANTHER" id="PTHR43705">
    <property type="entry name" value="HYDROXYACYLGLUTATHIONE HYDROLASE"/>
    <property type="match status" value="1"/>
</dbReference>
<keyword evidence="6 7" id="KW-0862">Zinc</keyword>
<dbReference type="GO" id="GO:0046872">
    <property type="term" value="F:metal ion binding"/>
    <property type="evidence" value="ECO:0007669"/>
    <property type="project" value="UniProtKB-KW"/>
</dbReference>
<keyword evidence="4 7" id="KW-0479">Metal-binding</keyword>
<accession>A0A066ZRP7</accession>
<dbReference type="STRING" id="28885.EI16_01150"/>
<comment type="similarity">
    <text evidence="3 7">Belongs to the metallo-beta-lactamase superfamily. Glyoxalase II family.</text>
</comment>
<feature type="binding site" evidence="7">
    <location>
        <position position="60"/>
    </location>
    <ligand>
        <name>Zn(2+)</name>
        <dbReference type="ChEBI" id="CHEBI:29105"/>
        <label>2</label>
    </ligand>
</feature>
<dbReference type="InterPro" id="IPR001279">
    <property type="entry name" value="Metallo-B-lactamas"/>
</dbReference>
<dbReference type="InterPro" id="IPR035680">
    <property type="entry name" value="Clx_II_MBL"/>
</dbReference>
<proteinExistence type="inferred from homology"/>
<evidence type="ECO:0000256" key="2">
    <source>
        <dbReference type="ARBA" id="ARBA00004963"/>
    </source>
</evidence>
<feature type="binding site" evidence="7">
    <location>
        <position position="168"/>
    </location>
    <ligand>
        <name>Zn(2+)</name>
        <dbReference type="ChEBI" id="CHEBI:29105"/>
        <label>2</label>
    </ligand>
</feature>
<dbReference type="InterPro" id="IPR032282">
    <property type="entry name" value="HAGH_C"/>
</dbReference>
<dbReference type="RefSeq" id="WP_029908565.1">
    <property type="nucleotide sequence ID" value="NZ_AP020335.1"/>
</dbReference>
<evidence type="ECO:0000256" key="1">
    <source>
        <dbReference type="ARBA" id="ARBA00001623"/>
    </source>
</evidence>
<evidence type="ECO:0000256" key="7">
    <source>
        <dbReference type="HAMAP-Rule" id="MF_01374"/>
    </source>
</evidence>
<dbReference type="SUPFAM" id="SSF56281">
    <property type="entry name" value="Metallo-hydrolase/oxidoreductase"/>
    <property type="match status" value="1"/>
</dbReference>
<dbReference type="Pfam" id="PF16123">
    <property type="entry name" value="HAGH_C"/>
    <property type="match status" value="1"/>
</dbReference>
<comment type="caution">
    <text evidence="9">The sequence shown here is derived from an EMBL/GenBank/DDBJ whole genome shotgun (WGS) entry which is preliminary data.</text>
</comment>
<comment type="pathway">
    <text evidence="2 7">Secondary metabolite metabolism; methylglyoxal degradation; (R)-lactate from methylglyoxal: step 2/2.</text>
</comment>
<dbReference type="InterPro" id="IPR050110">
    <property type="entry name" value="Glyoxalase_II_hydrolase"/>
</dbReference>
<feature type="binding site" evidence="7">
    <location>
        <position position="113"/>
    </location>
    <ligand>
        <name>Zn(2+)</name>
        <dbReference type="ChEBI" id="CHEBI:29105"/>
        <label>1</label>
    </ligand>
</feature>
<sequence length="271" mass="30813">MNIIGLPTDYDNYIWVIRSDDANVREAWIVDPGESHRVVPYFQENQLSLAGILLTHHHYDHADGIQDVLKALGDASVVSNPRGPYKHVTYPVLEGDKVQVLDKTFEVLEIPGHTHEHVAFYHPEALFCGDVLFTAGCGKTWTQSPKPMAESLLRLRDLNDDCLIYCGHEYTFANINFAAIAEPDNEAVQKRKQEVWEKTKAGIPCVPERLGVEKQTNPFLRFDTENLKETLIKRHQSFYNFKLDSNANLYATLRSWKDSLDKTGILESGLD</sequence>
<comment type="catalytic activity">
    <reaction evidence="1 7">
        <text>an S-(2-hydroxyacyl)glutathione + H2O = a 2-hydroxy carboxylate + glutathione + H(+)</text>
        <dbReference type="Rhea" id="RHEA:21864"/>
        <dbReference type="ChEBI" id="CHEBI:15377"/>
        <dbReference type="ChEBI" id="CHEBI:15378"/>
        <dbReference type="ChEBI" id="CHEBI:57925"/>
        <dbReference type="ChEBI" id="CHEBI:58896"/>
        <dbReference type="ChEBI" id="CHEBI:71261"/>
        <dbReference type="EC" id="3.1.2.6"/>
    </reaction>
</comment>
<comment type="function">
    <text evidence="7">Thiolesterase that catalyzes the hydrolysis of S-D-lactoyl-glutathione to form glutathione and D-lactic acid.</text>
</comment>
<dbReference type="EMBL" id="JMIU01000001">
    <property type="protein sequence ID" value="KDN94949.1"/>
    <property type="molecule type" value="Genomic_DNA"/>
</dbReference>
<keyword evidence="5 7" id="KW-0378">Hydrolase</keyword>
<evidence type="ECO:0000256" key="5">
    <source>
        <dbReference type="ARBA" id="ARBA00022801"/>
    </source>
</evidence>
<feature type="binding site" evidence="7">
    <location>
        <position position="130"/>
    </location>
    <ligand>
        <name>Zn(2+)</name>
        <dbReference type="ChEBI" id="CHEBI:29105"/>
        <label>2</label>
    </ligand>
</feature>
<feature type="binding site" evidence="7">
    <location>
        <position position="58"/>
    </location>
    <ligand>
        <name>Zn(2+)</name>
        <dbReference type="ChEBI" id="CHEBI:29105"/>
        <label>1</label>
    </ligand>
</feature>
<evidence type="ECO:0000256" key="4">
    <source>
        <dbReference type="ARBA" id="ARBA00022723"/>
    </source>
</evidence>
<gene>
    <name evidence="7" type="primary">gloB</name>
    <name evidence="9" type="ORF">EI16_01150</name>
</gene>
<feature type="binding site" evidence="7">
    <location>
        <position position="61"/>
    </location>
    <ligand>
        <name>Zn(2+)</name>
        <dbReference type="ChEBI" id="CHEBI:29105"/>
        <label>2</label>
    </ligand>
</feature>
<dbReference type="SMART" id="SM00849">
    <property type="entry name" value="Lactamase_B"/>
    <property type="match status" value="1"/>
</dbReference>
<dbReference type="HAMAP" id="MF_01374">
    <property type="entry name" value="Glyoxalase_2"/>
    <property type="match status" value="1"/>
</dbReference>
<dbReference type="InterPro" id="IPR017782">
    <property type="entry name" value="Hydroxyacylglutathione_Hdrlase"/>
</dbReference>
<feature type="binding site" evidence="7">
    <location>
        <position position="56"/>
    </location>
    <ligand>
        <name>Zn(2+)</name>
        <dbReference type="ChEBI" id="CHEBI:29105"/>
        <label>1</label>
    </ligand>
</feature>
<evidence type="ECO:0000313" key="9">
    <source>
        <dbReference type="EMBL" id="KDN94949.1"/>
    </source>
</evidence>
<dbReference type="AlphaFoldDB" id="A0A066ZRP7"/>
<protein>
    <recommendedName>
        <fullName evidence="7">Hydroxyacylglutathione hydrolase</fullName>
        <ecNumber evidence="7">3.1.2.6</ecNumber>
    </recommendedName>
    <alternativeName>
        <fullName evidence="7">Glyoxalase II</fullName>
        <shortName evidence="7">Glx II</shortName>
    </alternativeName>
</protein>
<comment type="subunit">
    <text evidence="7">Monomer.</text>
</comment>
<evidence type="ECO:0000313" key="10">
    <source>
        <dbReference type="Proteomes" id="UP000027341"/>
    </source>
</evidence>
<evidence type="ECO:0000256" key="3">
    <source>
        <dbReference type="ARBA" id="ARBA00006759"/>
    </source>
</evidence>
<dbReference type="PANTHER" id="PTHR43705:SF1">
    <property type="entry name" value="HYDROXYACYLGLUTATHIONE HYDROLASE GLOB"/>
    <property type="match status" value="1"/>
</dbReference>
<dbReference type="Pfam" id="PF00753">
    <property type="entry name" value="Lactamase_B"/>
    <property type="match status" value="1"/>
</dbReference>
<evidence type="ECO:0000259" key="8">
    <source>
        <dbReference type="SMART" id="SM00849"/>
    </source>
</evidence>
<dbReference type="UniPathway" id="UPA00619">
    <property type="reaction ID" value="UER00676"/>
</dbReference>
<dbReference type="InterPro" id="IPR036866">
    <property type="entry name" value="RibonucZ/Hydroxyglut_hydro"/>
</dbReference>
<dbReference type="EC" id="3.1.2.6" evidence="7"/>
<dbReference type="Gene3D" id="3.60.15.10">
    <property type="entry name" value="Ribonuclease Z/Hydroxyacylglutathione hydrolase-like"/>
    <property type="match status" value="1"/>
</dbReference>
<keyword evidence="10" id="KW-1185">Reference proteome</keyword>
<dbReference type="GO" id="GO:0004416">
    <property type="term" value="F:hydroxyacylglutathione hydrolase activity"/>
    <property type="evidence" value="ECO:0007669"/>
    <property type="project" value="UniProtKB-UniRule"/>
</dbReference>
<dbReference type="NCBIfam" id="TIGR03413">
    <property type="entry name" value="GSH_gloB"/>
    <property type="match status" value="1"/>
</dbReference>
<reference evidence="9 10" key="1">
    <citation type="submission" date="2014-04" db="EMBL/GenBank/DDBJ databases">
        <title>Draft genome sequence of Hydrogenovibrio marinus MH-110, a model organism for aerobic H2 metabolism.</title>
        <authorList>
            <person name="Cha H.J."/>
            <person name="Jo B.H."/>
            <person name="Hwang B.H."/>
        </authorList>
    </citation>
    <scope>NUCLEOTIDE SEQUENCE [LARGE SCALE GENOMIC DNA]</scope>
    <source>
        <strain evidence="9 10">MH-110</strain>
    </source>
</reference>
<evidence type="ECO:0000256" key="6">
    <source>
        <dbReference type="ARBA" id="ARBA00022833"/>
    </source>
</evidence>
<feature type="domain" description="Metallo-beta-lactamase" evidence="8">
    <location>
        <begin position="11"/>
        <end position="168"/>
    </location>
</feature>
<dbReference type="CDD" id="cd07723">
    <property type="entry name" value="hydroxyacylglutathione_hydrolase_MBL-fold"/>
    <property type="match status" value="1"/>
</dbReference>
<dbReference type="Proteomes" id="UP000027341">
    <property type="component" value="Unassembled WGS sequence"/>
</dbReference>
<organism evidence="9 10">
    <name type="scientific">Hydrogenovibrio marinus</name>
    <dbReference type="NCBI Taxonomy" id="28885"/>
    <lineage>
        <taxon>Bacteria</taxon>
        <taxon>Pseudomonadati</taxon>
        <taxon>Pseudomonadota</taxon>
        <taxon>Gammaproteobacteria</taxon>
        <taxon>Thiotrichales</taxon>
        <taxon>Piscirickettsiaceae</taxon>
        <taxon>Hydrogenovibrio</taxon>
    </lineage>
</organism>
<feature type="binding site" evidence="7">
    <location>
        <position position="130"/>
    </location>
    <ligand>
        <name>Zn(2+)</name>
        <dbReference type="ChEBI" id="CHEBI:29105"/>
        <label>1</label>
    </ligand>
</feature>
<dbReference type="PIRSF" id="PIRSF005457">
    <property type="entry name" value="Glx"/>
    <property type="match status" value="1"/>
</dbReference>
<name>A0A066ZRP7_HYDMR</name>